<dbReference type="Pfam" id="PF01381">
    <property type="entry name" value="HTH_3"/>
    <property type="match status" value="1"/>
</dbReference>
<evidence type="ECO:0000259" key="1">
    <source>
        <dbReference type="PROSITE" id="PS50943"/>
    </source>
</evidence>
<keyword evidence="3" id="KW-1185">Reference proteome</keyword>
<dbReference type="InterPro" id="IPR001387">
    <property type="entry name" value="Cro/C1-type_HTH"/>
</dbReference>
<dbReference type="Gene3D" id="1.10.260.40">
    <property type="entry name" value="lambda repressor-like DNA-binding domains"/>
    <property type="match status" value="1"/>
</dbReference>
<dbReference type="EMBL" id="JBHTOQ010000002">
    <property type="protein sequence ID" value="MFD1479680.1"/>
    <property type="molecule type" value="Genomic_DNA"/>
</dbReference>
<feature type="domain" description="HTH cro/C1-type" evidence="1">
    <location>
        <begin position="14"/>
        <end position="68"/>
    </location>
</feature>
<organism evidence="2 3">
    <name type="scientific">Paracoccus nototheniae</name>
    <dbReference type="NCBI Taxonomy" id="2489002"/>
    <lineage>
        <taxon>Bacteria</taxon>
        <taxon>Pseudomonadati</taxon>
        <taxon>Pseudomonadota</taxon>
        <taxon>Alphaproteobacteria</taxon>
        <taxon>Rhodobacterales</taxon>
        <taxon>Paracoccaceae</taxon>
        <taxon>Paracoccus</taxon>
    </lineage>
</organism>
<reference evidence="3" key="1">
    <citation type="journal article" date="2019" name="Int. J. Syst. Evol. Microbiol.">
        <title>The Global Catalogue of Microorganisms (GCM) 10K type strain sequencing project: providing services to taxonomists for standard genome sequencing and annotation.</title>
        <authorList>
            <consortium name="The Broad Institute Genomics Platform"/>
            <consortium name="The Broad Institute Genome Sequencing Center for Infectious Disease"/>
            <person name="Wu L."/>
            <person name="Ma J."/>
        </authorList>
    </citation>
    <scope>NUCLEOTIDE SEQUENCE [LARGE SCALE GENOMIC DNA]</scope>
    <source>
        <strain evidence="3">CCM 8875</strain>
    </source>
</reference>
<dbReference type="InterPro" id="IPR010982">
    <property type="entry name" value="Lambda_DNA-bd_dom_sf"/>
</dbReference>
<name>A0ABW4DUG8_9RHOB</name>
<accession>A0ABW4DUG8</accession>
<dbReference type="Pfam" id="PF09856">
    <property type="entry name" value="ScfRs"/>
    <property type="match status" value="1"/>
</dbReference>
<proteinExistence type="predicted"/>
<dbReference type="SMART" id="SM00530">
    <property type="entry name" value="HTH_XRE"/>
    <property type="match status" value="1"/>
</dbReference>
<dbReference type="RefSeq" id="WP_131573883.1">
    <property type="nucleotide sequence ID" value="NZ_CBCSAJ010000015.1"/>
</dbReference>
<evidence type="ECO:0000313" key="3">
    <source>
        <dbReference type="Proteomes" id="UP001597302"/>
    </source>
</evidence>
<dbReference type="Proteomes" id="UP001597302">
    <property type="component" value="Unassembled WGS sequence"/>
</dbReference>
<comment type="caution">
    <text evidence="2">The sequence shown here is derived from an EMBL/GenBank/DDBJ whole genome shotgun (WGS) entry which is preliminary data.</text>
</comment>
<dbReference type="CDD" id="cd00093">
    <property type="entry name" value="HTH_XRE"/>
    <property type="match status" value="1"/>
</dbReference>
<dbReference type="InterPro" id="IPR018653">
    <property type="entry name" value="ScfR_C"/>
</dbReference>
<protein>
    <submittedName>
        <fullName evidence="2">Short-chain fatty acyl-CoA regulator family protein</fullName>
    </submittedName>
</protein>
<dbReference type="PROSITE" id="PS50943">
    <property type="entry name" value="HTH_CROC1"/>
    <property type="match status" value="1"/>
</dbReference>
<dbReference type="SUPFAM" id="SSF47413">
    <property type="entry name" value="lambda repressor-like DNA-binding domains"/>
    <property type="match status" value="1"/>
</dbReference>
<gene>
    <name evidence="2" type="ORF">ACFQ5P_00075</name>
</gene>
<evidence type="ECO:0000313" key="2">
    <source>
        <dbReference type="EMBL" id="MFD1479680.1"/>
    </source>
</evidence>
<sequence length="427" mass="45588">MTGRDANVLTGTRIRERRLAISRRQSDVARSVGISPAYLNLIEHNRRPVGPELIARLADELEVPADELAEGREEIRISALREAAAHPVAAGAAPELEQVTEFLARYPGWSALLIAQARRAGGLERQLIDLSDRMTQDPYLLTTLHEVLSAVTAVRSTAAILVEEGEISPEWRARFHANLHQDSQRLSLTAQALVAYLDSFEAEGQAITPQDEVEAWLAEAETDDGAPDPGKLASDAARAMGTHLLAGLQADRLALPDALLSDGVAALPHPVDPVQLAARLAVPLDLVMRRLADLRPAGFHGAGLLVCDGSGVLTTRRAAQGFALPRAGDSCALWPLYHALAVPQVALARIVVTPEGRGFRTLSFAQRQQPQGMDGPLLTQALMLMLPVDGPAPSDALPIGPACRICPRAACPARREASILMAQAAPG</sequence>